<organism evidence="1 2">
    <name type="scientific">Macrostomum lignano</name>
    <dbReference type="NCBI Taxonomy" id="282301"/>
    <lineage>
        <taxon>Eukaryota</taxon>
        <taxon>Metazoa</taxon>
        <taxon>Spiralia</taxon>
        <taxon>Lophotrochozoa</taxon>
        <taxon>Platyhelminthes</taxon>
        <taxon>Rhabditophora</taxon>
        <taxon>Macrostomorpha</taxon>
        <taxon>Macrostomida</taxon>
        <taxon>Macrostomidae</taxon>
        <taxon>Macrostomum</taxon>
    </lineage>
</organism>
<keyword evidence="1" id="KW-1185">Reference proteome</keyword>
<name>A0A1I8JR92_9PLAT</name>
<dbReference type="WBParaSite" id="snap_masked-unitig_41370-processed-gene-0.1-mRNA-1">
    <property type="protein sequence ID" value="snap_masked-unitig_41370-processed-gene-0.1-mRNA-1"/>
    <property type="gene ID" value="snap_masked-unitig_41370-processed-gene-0.1"/>
</dbReference>
<sequence>MKLHLQFGERLPRAWGRIHSRAVWNPGPNQCWQGDGDGAARSWQPTSTRRVSFAMIRGGHIDVTRACARCRCQRLATWPTG</sequence>
<evidence type="ECO:0000313" key="1">
    <source>
        <dbReference type="Proteomes" id="UP000095280"/>
    </source>
</evidence>
<dbReference type="AlphaFoldDB" id="A0A1I8JR92"/>
<proteinExistence type="predicted"/>
<accession>A0A1I8JR92</accession>
<dbReference type="Proteomes" id="UP000095280">
    <property type="component" value="Unplaced"/>
</dbReference>
<reference evidence="2" key="1">
    <citation type="submission" date="2016-11" db="UniProtKB">
        <authorList>
            <consortium name="WormBaseParasite"/>
        </authorList>
    </citation>
    <scope>IDENTIFICATION</scope>
</reference>
<evidence type="ECO:0000313" key="2">
    <source>
        <dbReference type="WBParaSite" id="snap_masked-unitig_41370-processed-gene-0.1-mRNA-1"/>
    </source>
</evidence>
<protein>
    <submittedName>
        <fullName evidence="2">Uncharacterized protein</fullName>
    </submittedName>
</protein>